<keyword evidence="2 3" id="KW-0040">ANK repeat</keyword>
<dbReference type="PROSITE" id="PS50297">
    <property type="entry name" value="ANK_REP_REGION"/>
    <property type="match status" value="2"/>
</dbReference>
<sequence>HHSLIYSVDIGCWDHRSDKGRPHFWTFERTSPPASAQLPSFPPSCRDLPAHLLDRMGSGQSIEQRIETFAKKNDHFGLQSLLAEIRQRDPNYNANKAQYLDFILASGVTPLIAATQRGNLQCAEVLIAAGADVHIVCPSLDGNSALHEAVSRKQDSLVEVLLQAGANPCVENAKGYTAMDVACSRRNVSVLRLLEQRSPFKGWLYVKTATFAGLSREWKRRWCIVCHRHPYPRAPEGRRLIHVVLLAYRDTEAVAPVCRVWLDGAVATPMASATAQARVRGHGPAQAALKLHHKHEVPAGAYTTGYAGQGLTMYLRPDYGDQAVLDAFSAFIALVNNRGFIPAGANPSSQPVPNNLPATPHGRLADRPGDWGVAAGGAGASGGLGGAPSDEELARRLQEEEDSAFAARLASNPEDHPAASSNASFASSAGWQGPGQAGGRPGPPSPSHTPAPGGALYPRIDYEQRYADQAAPPSPPRLPSSLQSTPSRISAPGTGAGPLGLSALGAAAGAPSSAGAAAGGGPGPAAGPASAATPLISLAEGGAEARPGAAPGGGAGGGQWWSAFPPVPPFVSPGPAAPAATAAASASDAPRPPVASPGAGGGDGEDDGICVVCLEAPATAGFLHGDSVHRCCCRSCAQHLKDQNVRNCPMCREPIQSYIMNVY</sequence>
<dbReference type="InterPro" id="IPR002110">
    <property type="entry name" value="Ankyrin_rpt"/>
</dbReference>
<evidence type="ECO:0000256" key="3">
    <source>
        <dbReference type="PROSITE-ProRule" id="PRU00023"/>
    </source>
</evidence>
<dbReference type="InterPro" id="IPR036770">
    <property type="entry name" value="Ankyrin_rpt-contain_sf"/>
</dbReference>
<feature type="compositionally biased region" description="Low complexity" evidence="4">
    <location>
        <begin position="479"/>
        <end position="516"/>
    </location>
</feature>
<feature type="compositionally biased region" description="Low complexity" evidence="4">
    <location>
        <begin position="418"/>
        <end position="431"/>
    </location>
</feature>
<dbReference type="Gene3D" id="1.25.40.20">
    <property type="entry name" value="Ankyrin repeat-containing domain"/>
    <property type="match status" value="1"/>
</dbReference>
<feature type="compositionally biased region" description="Polar residues" evidence="4">
    <location>
        <begin position="346"/>
        <end position="357"/>
    </location>
</feature>
<feature type="repeat" description="ANK" evidence="3">
    <location>
        <begin position="106"/>
        <end position="138"/>
    </location>
</feature>
<organism evidence="5">
    <name type="scientific">Auxenochlorella protothecoides</name>
    <name type="common">Green microalga</name>
    <name type="synonym">Chlorella protothecoides</name>
    <dbReference type="NCBI Taxonomy" id="3075"/>
    <lineage>
        <taxon>Eukaryota</taxon>
        <taxon>Viridiplantae</taxon>
        <taxon>Chlorophyta</taxon>
        <taxon>core chlorophytes</taxon>
        <taxon>Trebouxiophyceae</taxon>
        <taxon>Chlorellales</taxon>
        <taxon>Chlorellaceae</taxon>
        <taxon>Auxenochlorella</taxon>
    </lineage>
</organism>
<feature type="compositionally biased region" description="Low complexity" evidence="4">
    <location>
        <begin position="577"/>
        <end position="589"/>
    </location>
</feature>
<feature type="compositionally biased region" description="Gly residues" evidence="4">
    <location>
        <begin position="374"/>
        <end position="386"/>
    </location>
</feature>
<keyword evidence="1" id="KW-0677">Repeat</keyword>
<dbReference type="CDD" id="cd16646">
    <property type="entry name" value="mRING-HC-C2H2C4_MDM2-like"/>
    <property type="match status" value="1"/>
</dbReference>
<accession>A0A1D1ZZD3</accession>
<dbReference type="SMART" id="SM00248">
    <property type="entry name" value="ANK"/>
    <property type="match status" value="3"/>
</dbReference>
<protein>
    <submittedName>
        <fullName evidence="5">Uncharacterized protein</fullName>
    </submittedName>
</protein>
<dbReference type="Gene3D" id="3.30.40.10">
    <property type="entry name" value="Zinc/RING finger domain, C3HC4 (zinc finger)"/>
    <property type="match status" value="1"/>
</dbReference>
<reference evidence="5" key="1">
    <citation type="submission" date="2015-08" db="EMBL/GenBank/DDBJ databases">
        <authorList>
            <person name="Babu N.S."/>
            <person name="Beckwith C.J."/>
            <person name="Beseler K.G."/>
            <person name="Brison A."/>
            <person name="Carone J.V."/>
            <person name="Caskin T.P."/>
            <person name="Diamond M."/>
            <person name="Durham M.E."/>
            <person name="Foxe J.M."/>
            <person name="Go M."/>
            <person name="Henderson B.A."/>
            <person name="Jones I.B."/>
            <person name="McGettigan J.A."/>
            <person name="Micheletti S.J."/>
            <person name="Nasrallah M.E."/>
            <person name="Ortiz D."/>
            <person name="Piller C.R."/>
            <person name="Privatt S.R."/>
            <person name="Schneider S.L."/>
            <person name="Sharp S."/>
            <person name="Smith T.C."/>
            <person name="Stanton J.D."/>
            <person name="Ullery H.E."/>
            <person name="Wilson R.J."/>
            <person name="Serrano M.G."/>
            <person name="Buck G."/>
            <person name="Lee V."/>
            <person name="Wang Y."/>
            <person name="Carvalho R."/>
            <person name="Voegtly L."/>
            <person name="Shi R."/>
            <person name="Duckworth R."/>
            <person name="Johnson A."/>
            <person name="Loviza R."/>
            <person name="Walstead R."/>
            <person name="Shah Z."/>
            <person name="Kiflezghi M."/>
            <person name="Wade K."/>
            <person name="Ball S.L."/>
            <person name="Bradley K.W."/>
            <person name="Asai D.J."/>
            <person name="Bowman C.A."/>
            <person name="Russell D.A."/>
            <person name="Pope W.H."/>
            <person name="Jacobs-Sera D."/>
            <person name="Hendrix R.W."/>
            <person name="Hatfull G.F."/>
        </authorList>
    </citation>
    <scope>NUCLEOTIDE SEQUENCE</scope>
</reference>
<dbReference type="Pfam" id="PF12796">
    <property type="entry name" value="Ank_2"/>
    <property type="match status" value="1"/>
</dbReference>
<evidence type="ECO:0000256" key="1">
    <source>
        <dbReference type="ARBA" id="ARBA00022737"/>
    </source>
</evidence>
<dbReference type="PANTHER" id="PTHR24171">
    <property type="entry name" value="ANKYRIN REPEAT DOMAIN-CONTAINING PROTEIN 39-RELATED"/>
    <property type="match status" value="1"/>
</dbReference>
<feature type="region of interest" description="Disordered" evidence="4">
    <location>
        <begin position="575"/>
        <end position="601"/>
    </location>
</feature>
<gene>
    <name evidence="5" type="ORF">g.18722</name>
</gene>
<evidence type="ECO:0000256" key="2">
    <source>
        <dbReference type="ARBA" id="ARBA00023043"/>
    </source>
</evidence>
<feature type="repeat" description="ANK" evidence="3">
    <location>
        <begin position="141"/>
        <end position="173"/>
    </location>
</feature>
<dbReference type="Pfam" id="PF13920">
    <property type="entry name" value="zf-C3HC4_3"/>
    <property type="match status" value="1"/>
</dbReference>
<feature type="region of interest" description="Disordered" evidence="4">
    <location>
        <begin position="345"/>
        <end position="531"/>
    </location>
</feature>
<name>A0A1D1ZZD3_AUXPR</name>
<evidence type="ECO:0000256" key="4">
    <source>
        <dbReference type="SAM" id="MobiDB-lite"/>
    </source>
</evidence>
<dbReference type="PROSITE" id="PS50088">
    <property type="entry name" value="ANK_REPEAT"/>
    <property type="match status" value="2"/>
</dbReference>
<proteinExistence type="predicted"/>
<dbReference type="EMBL" id="GDKF01006411">
    <property type="protein sequence ID" value="JAT72211.1"/>
    <property type="molecule type" value="Transcribed_RNA"/>
</dbReference>
<feature type="non-terminal residue" evidence="5">
    <location>
        <position position="1"/>
    </location>
</feature>
<dbReference type="SUPFAM" id="SSF48403">
    <property type="entry name" value="Ankyrin repeat"/>
    <property type="match status" value="1"/>
</dbReference>
<evidence type="ECO:0000313" key="5">
    <source>
        <dbReference type="EMBL" id="JAT72211.1"/>
    </source>
</evidence>
<dbReference type="AlphaFoldDB" id="A0A1D1ZZD3"/>
<dbReference type="InterPro" id="IPR013083">
    <property type="entry name" value="Znf_RING/FYVE/PHD"/>
</dbReference>